<comment type="caution">
    <text evidence="2">The sequence shown here is derived from an EMBL/GenBank/DDBJ whole genome shotgun (WGS) entry which is preliminary data.</text>
</comment>
<dbReference type="EMBL" id="CAJZBQ010000023">
    <property type="protein sequence ID" value="CAG9319453.1"/>
    <property type="molecule type" value="Genomic_DNA"/>
</dbReference>
<dbReference type="AlphaFoldDB" id="A0AAU9JCN1"/>
<evidence type="ECO:0000313" key="3">
    <source>
        <dbReference type="Proteomes" id="UP001162131"/>
    </source>
</evidence>
<protein>
    <recommendedName>
        <fullName evidence="1">Tc1-like transposase DDE domain-containing protein</fullName>
    </recommendedName>
</protein>
<dbReference type="GO" id="GO:0003676">
    <property type="term" value="F:nucleic acid binding"/>
    <property type="evidence" value="ECO:0007669"/>
    <property type="project" value="InterPro"/>
</dbReference>
<sequence length="268" mass="31308">MTNDVKTKIDKICKDLDPTLTISERTKILNSDGCDAKPHQVYYYMKKKYSHKRSRFHPYQRKYVGNVLKRQCFAAKLIDTLEEGKQIVNIDEFGLDFSKRNYGWSEKGSKCLGFKTSMKRFYSIIIAVSNWNGIIAWRAIGENNNAKKFNNFIADLTKYIYSQDRDFREYTVFFLDNSKIHTSAINKELYEKLGLFVLFGTPYTPQFAFVERIISYIKAKVKICEDTLLESLKYSVNKTQEILDMEKIMRNILNSYGSKALKLEDLGD</sequence>
<dbReference type="InterPro" id="IPR038717">
    <property type="entry name" value="Tc1-like_DDE_dom"/>
</dbReference>
<evidence type="ECO:0000313" key="2">
    <source>
        <dbReference type="EMBL" id="CAG9319453.1"/>
    </source>
</evidence>
<gene>
    <name evidence="2" type="ORF">BSTOLATCC_MIC24369</name>
</gene>
<dbReference type="InterPro" id="IPR036397">
    <property type="entry name" value="RNaseH_sf"/>
</dbReference>
<evidence type="ECO:0000259" key="1">
    <source>
        <dbReference type="Pfam" id="PF13358"/>
    </source>
</evidence>
<organism evidence="2 3">
    <name type="scientific">Blepharisma stoltei</name>
    <dbReference type="NCBI Taxonomy" id="1481888"/>
    <lineage>
        <taxon>Eukaryota</taxon>
        <taxon>Sar</taxon>
        <taxon>Alveolata</taxon>
        <taxon>Ciliophora</taxon>
        <taxon>Postciliodesmatophora</taxon>
        <taxon>Heterotrichea</taxon>
        <taxon>Heterotrichida</taxon>
        <taxon>Blepharismidae</taxon>
        <taxon>Blepharisma</taxon>
    </lineage>
</organism>
<dbReference type="PANTHER" id="PTHR46564:SF1">
    <property type="entry name" value="TRANSPOSASE"/>
    <property type="match status" value="1"/>
</dbReference>
<name>A0AAU9JCN1_9CILI</name>
<dbReference type="PANTHER" id="PTHR46564">
    <property type="entry name" value="TRANSPOSASE"/>
    <property type="match status" value="1"/>
</dbReference>
<dbReference type="Pfam" id="PF13358">
    <property type="entry name" value="DDE_3"/>
    <property type="match status" value="1"/>
</dbReference>
<feature type="domain" description="Tc1-like transposase DDE" evidence="1">
    <location>
        <begin position="87"/>
        <end position="222"/>
    </location>
</feature>
<dbReference type="Gene3D" id="3.30.420.10">
    <property type="entry name" value="Ribonuclease H-like superfamily/Ribonuclease H"/>
    <property type="match status" value="1"/>
</dbReference>
<keyword evidence="3" id="KW-1185">Reference proteome</keyword>
<dbReference type="SUPFAM" id="SSF53098">
    <property type="entry name" value="Ribonuclease H-like"/>
    <property type="match status" value="1"/>
</dbReference>
<proteinExistence type="predicted"/>
<reference evidence="2" key="1">
    <citation type="submission" date="2021-09" db="EMBL/GenBank/DDBJ databases">
        <authorList>
            <consortium name="AG Swart"/>
            <person name="Singh M."/>
            <person name="Singh A."/>
            <person name="Seah K."/>
            <person name="Emmerich C."/>
        </authorList>
    </citation>
    <scope>NUCLEOTIDE SEQUENCE</scope>
    <source>
        <strain evidence="2">ATCC30299</strain>
    </source>
</reference>
<dbReference type="Proteomes" id="UP001162131">
    <property type="component" value="Unassembled WGS sequence"/>
</dbReference>
<accession>A0AAU9JCN1</accession>
<dbReference type="InterPro" id="IPR012337">
    <property type="entry name" value="RNaseH-like_sf"/>
</dbReference>